<reference evidence="1" key="1">
    <citation type="submission" date="2023-03" db="EMBL/GenBank/DDBJ databases">
        <title>Massive genome expansion in bonnet fungi (Mycena s.s.) driven by repeated elements and novel gene families across ecological guilds.</title>
        <authorList>
            <consortium name="Lawrence Berkeley National Laboratory"/>
            <person name="Harder C.B."/>
            <person name="Miyauchi S."/>
            <person name="Viragh M."/>
            <person name="Kuo A."/>
            <person name="Thoen E."/>
            <person name="Andreopoulos B."/>
            <person name="Lu D."/>
            <person name="Skrede I."/>
            <person name="Drula E."/>
            <person name="Henrissat B."/>
            <person name="Morin E."/>
            <person name="Kohler A."/>
            <person name="Barry K."/>
            <person name="LaButti K."/>
            <person name="Morin E."/>
            <person name="Salamov A."/>
            <person name="Lipzen A."/>
            <person name="Mereny Z."/>
            <person name="Hegedus B."/>
            <person name="Baldrian P."/>
            <person name="Stursova M."/>
            <person name="Weitz H."/>
            <person name="Taylor A."/>
            <person name="Grigoriev I.V."/>
            <person name="Nagy L.G."/>
            <person name="Martin F."/>
            <person name="Kauserud H."/>
        </authorList>
    </citation>
    <scope>NUCLEOTIDE SEQUENCE</scope>
    <source>
        <strain evidence="1">CBHHK173m</strain>
    </source>
</reference>
<proteinExistence type="predicted"/>
<protein>
    <submittedName>
        <fullName evidence="1">Uncharacterized protein</fullName>
    </submittedName>
</protein>
<dbReference type="EMBL" id="JARJCN010000010">
    <property type="protein sequence ID" value="KAJ7097070.1"/>
    <property type="molecule type" value="Genomic_DNA"/>
</dbReference>
<gene>
    <name evidence="1" type="ORF">B0H15DRAFT_1019422</name>
</gene>
<sequence length="66" mass="7385">MRRRKPQFRARPSISCGSRDDVPVPVHFDCARPTRCTACGPPLSPLPCSLLAARCPSRPRGRRRIT</sequence>
<comment type="caution">
    <text evidence="1">The sequence shown here is derived from an EMBL/GenBank/DDBJ whole genome shotgun (WGS) entry which is preliminary data.</text>
</comment>
<evidence type="ECO:0000313" key="2">
    <source>
        <dbReference type="Proteomes" id="UP001222325"/>
    </source>
</evidence>
<keyword evidence="2" id="KW-1185">Reference proteome</keyword>
<organism evidence="1 2">
    <name type="scientific">Mycena belliarum</name>
    <dbReference type="NCBI Taxonomy" id="1033014"/>
    <lineage>
        <taxon>Eukaryota</taxon>
        <taxon>Fungi</taxon>
        <taxon>Dikarya</taxon>
        <taxon>Basidiomycota</taxon>
        <taxon>Agaricomycotina</taxon>
        <taxon>Agaricomycetes</taxon>
        <taxon>Agaricomycetidae</taxon>
        <taxon>Agaricales</taxon>
        <taxon>Marasmiineae</taxon>
        <taxon>Mycenaceae</taxon>
        <taxon>Mycena</taxon>
    </lineage>
</organism>
<evidence type="ECO:0000313" key="1">
    <source>
        <dbReference type="EMBL" id="KAJ7097070.1"/>
    </source>
</evidence>
<dbReference type="Proteomes" id="UP001222325">
    <property type="component" value="Unassembled WGS sequence"/>
</dbReference>
<dbReference type="AlphaFoldDB" id="A0AAD6UH97"/>
<name>A0AAD6UH97_9AGAR</name>
<accession>A0AAD6UH97</accession>